<dbReference type="EMBL" id="CABDUW010000771">
    <property type="protein sequence ID" value="VTJ74929.1"/>
    <property type="molecule type" value="Genomic_DNA"/>
</dbReference>
<keyword evidence="4" id="KW-1185">Reference proteome</keyword>
<organism evidence="3 4">
    <name type="scientific">Marmota monax</name>
    <name type="common">Woodchuck</name>
    <dbReference type="NCBI Taxonomy" id="9995"/>
    <lineage>
        <taxon>Eukaryota</taxon>
        <taxon>Metazoa</taxon>
        <taxon>Chordata</taxon>
        <taxon>Craniata</taxon>
        <taxon>Vertebrata</taxon>
        <taxon>Euteleostomi</taxon>
        <taxon>Mammalia</taxon>
        <taxon>Eutheria</taxon>
        <taxon>Euarchontoglires</taxon>
        <taxon>Glires</taxon>
        <taxon>Rodentia</taxon>
        <taxon>Sciuromorpha</taxon>
        <taxon>Sciuridae</taxon>
        <taxon>Xerinae</taxon>
        <taxon>Marmotini</taxon>
        <taxon>Marmota</taxon>
    </lineage>
</organism>
<evidence type="ECO:0000313" key="4">
    <source>
        <dbReference type="Proteomes" id="UP000335636"/>
    </source>
</evidence>
<evidence type="ECO:0000313" key="2">
    <source>
        <dbReference type="EMBL" id="KAF7481759.1"/>
    </source>
</evidence>
<reference evidence="3 4" key="1">
    <citation type="submission" date="2019-04" db="EMBL/GenBank/DDBJ databases">
        <authorList>
            <person name="Alioto T."/>
            <person name="Alioto T."/>
        </authorList>
    </citation>
    <scope>NUCLEOTIDE SEQUENCE [LARGE SCALE GENOMIC DNA]</scope>
</reference>
<protein>
    <submittedName>
        <fullName evidence="3">Uncharacterized protein</fullName>
    </submittedName>
</protein>
<dbReference type="Proteomes" id="UP000335636">
    <property type="component" value="Unassembled WGS sequence"/>
</dbReference>
<reference evidence="2" key="2">
    <citation type="submission" date="2020-08" db="EMBL/GenBank/DDBJ databases">
        <authorList>
            <person name="Shumante A."/>
            <person name="Zimin A.V."/>
            <person name="Puiu D."/>
            <person name="Salzberg S.L."/>
        </authorList>
    </citation>
    <scope>NUCLEOTIDE SEQUENCE</scope>
    <source>
        <strain evidence="2">WC2-LM</strain>
        <tissue evidence="2">Liver</tissue>
    </source>
</reference>
<evidence type="ECO:0000313" key="3">
    <source>
        <dbReference type="EMBL" id="VTJ74929.1"/>
    </source>
</evidence>
<accession>A0A5E4C1A2</accession>
<proteinExistence type="predicted"/>
<name>A0A5E4C1A2_MARMO</name>
<feature type="region of interest" description="Disordered" evidence="1">
    <location>
        <begin position="1"/>
        <end position="131"/>
    </location>
</feature>
<dbReference type="AlphaFoldDB" id="A0A5E4C1A2"/>
<dbReference type="Proteomes" id="UP000662637">
    <property type="component" value="Unassembled WGS sequence"/>
</dbReference>
<evidence type="ECO:0000256" key="1">
    <source>
        <dbReference type="SAM" id="MobiDB-lite"/>
    </source>
</evidence>
<sequence length="131" mass="13240">MAGATGRRTEDQPSPLAAGAGPARSLRAARPRGEPREGGAGRGPSTLSAGGGRNGTFLGPPRAAARDAPRPHPAAPTAPRAGIQNRCRVRTAVAPAPRTRPRGAEGRGQPGPEPPGASRSRDHAGRPLLCC</sequence>
<dbReference type="EMBL" id="WJEC01000676">
    <property type="protein sequence ID" value="KAF7481759.1"/>
    <property type="molecule type" value="Genomic_DNA"/>
</dbReference>
<gene>
    <name evidence="2" type="ORF">GHT09_007036</name>
    <name evidence="3" type="ORF">MONAX_5E017346</name>
</gene>